<reference evidence="1 2" key="1">
    <citation type="submission" date="2018-11" db="EMBL/GenBank/DDBJ databases">
        <authorList>
            <consortium name="Pathogen Informatics"/>
        </authorList>
    </citation>
    <scope>NUCLEOTIDE SEQUENCE [LARGE SCALE GENOMIC DNA]</scope>
</reference>
<organism evidence="2 3">
    <name type="scientific">Heligmosomoides polygyrus</name>
    <name type="common">Parasitic roundworm</name>
    <dbReference type="NCBI Taxonomy" id="6339"/>
    <lineage>
        <taxon>Eukaryota</taxon>
        <taxon>Metazoa</taxon>
        <taxon>Ecdysozoa</taxon>
        <taxon>Nematoda</taxon>
        <taxon>Chromadorea</taxon>
        <taxon>Rhabditida</taxon>
        <taxon>Rhabditina</taxon>
        <taxon>Rhabditomorpha</taxon>
        <taxon>Strongyloidea</taxon>
        <taxon>Heligmosomidae</taxon>
        <taxon>Heligmosomoides</taxon>
    </lineage>
</organism>
<sequence length="83" mass="9387">MSELAKLCRGTMKKDLNERRAEVLTEAAKARLSVRNARRNIASFETIPISSIATSTCPHAIFRAMDAFYPPFSLPRYNSPSRR</sequence>
<gene>
    <name evidence="1" type="ORF">HPBE_LOCUS25001</name>
</gene>
<accession>A0A3P8HQC3</accession>
<keyword evidence="2" id="KW-1185">Reference proteome</keyword>
<evidence type="ECO:0000313" key="3">
    <source>
        <dbReference type="WBParaSite" id="HPBE_0002500201-mRNA-1"/>
    </source>
</evidence>
<proteinExistence type="predicted"/>
<evidence type="ECO:0000313" key="2">
    <source>
        <dbReference type="Proteomes" id="UP000050761"/>
    </source>
</evidence>
<dbReference type="AlphaFoldDB" id="A0A183GQN2"/>
<dbReference type="Proteomes" id="UP000050761">
    <property type="component" value="Unassembled WGS sequence"/>
</dbReference>
<dbReference type="EMBL" id="UZAH01037204">
    <property type="protein sequence ID" value="VDP48509.1"/>
    <property type="molecule type" value="Genomic_DNA"/>
</dbReference>
<dbReference type="WBParaSite" id="HPBE_0002500201-mRNA-1">
    <property type="protein sequence ID" value="HPBE_0002500201-mRNA-1"/>
    <property type="gene ID" value="HPBE_0002500201"/>
</dbReference>
<evidence type="ECO:0000313" key="1">
    <source>
        <dbReference type="EMBL" id="VDP48509.1"/>
    </source>
</evidence>
<protein>
    <submittedName>
        <fullName evidence="1 3">Uncharacterized protein</fullName>
    </submittedName>
</protein>
<name>A0A183GQN2_HELPZ</name>
<reference evidence="3" key="2">
    <citation type="submission" date="2019-09" db="UniProtKB">
        <authorList>
            <consortium name="WormBaseParasite"/>
        </authorList>
    </citation>
    <scope>IDENTIFICATION</scope>
</reference>
<accession>A0A183GQN2</accession>